<dbReference type="NCBIfam" id="NF037997">
    <property type="entry name" value="Na_Pi_symport"/>
    <property type="match status" value="1"/>
</dbReference>
<dbReference type="PANTHER" id="PTHR10010">
    <property type="entry name" value="SOLUTE CARRIER FAMILY 34 SODIUM PHOSPHATE , MEMBER 2-RELATED"/>
    <property type="match status" value="1"/>
</dbReference>
<feature type="transmembrane region" description="Helical" evidence="6">
    <location>
        <begin position="226"/>
        <end position="247"/>
    </location>
</feature>
<dbReference type="RefSeq" id="WP_305022633.1">
    <property type="nucleotide sequence ID" value="NZ_JAUQTB010000001.1"/>
</dbReference>
<evidence type="ECO:0000256" key="2">
    <source>
        <dbReference type="ARBA" id="ARBA00022475"/>
    </source>
</evidence>
<keyword evidence="3 6" id="KW-0812">Transmembrane</keyword>
<reference evidence="7 8" key="1">
    <citation type="submission" date="2023-07" db="EMBL/GenBank/DDBJ databases">
        <title>Paenibacillus sp. JX-17 nov. isolated from soil.</title>
        <authorList>
            <person name="Wan Y."/>
            <person name="Liu B."/>
        </authorList>
    </citation>
    <scope>NUCLEOTIDE SEQUENCE [LARGE SCALE GENOMIC DNA]</scope>
    <source>
        <strain evidence="7 8">JX-17</strain>
    </source>
</reference>
<keyword evidence="2" id="KW-1003">Cell membrane</keyword>
<dbReference type="Pfam" id="PF02690">
    <property type="entry name" value="Na_Pi_cotrans"/>
    <property type="match status" value="2"/>
</dbReference>
<dbReference type="Proteomes" id="UP001240171">
    <property type="component" value="Unassembled WGS sequence"/>
</dbReference>
<protein>
    <submittedName>
        <fullName evidence="7">Na/Pi symporter</fullName>
    </submittedName>
</protein>
<sequence>MMREVIVPVVYGLILFFAGMKLMENALHKLAGPLLIQGLNRATSSPWKGMLFSTVITALLQSSTAVTVLSMGLVNAGLLSFGQTLGIILGSNIGTCLTTELISLQIGRFAWPLLAVCLALWAFTVLLYEFGRPSHRPGRSPLLAWQYGSLAGAGFALVLGGIRTMQLTAPYLERTGVFSAFLEQAAHSPWWGFAAGACLTALIHSSAAVIGMAISMAGAGILPVEIGVTIVIGANVGTCVTALMASVGGTRAAAFVAWSHIALNAGGALLFMPLAGLLQAVSAWLSADPGAQIAHAQTLFNIACSLLALPLCYLPVWRKVDRNLHTA</sequence>
<feature type="transmembrane region" description="Helical" evidence="6">
    <location>
        <begin position="299"/>
        <end position="317"/>
    </location>
</feature>
<comment type="caution">
    <text evidence="7">The sequence shown here is derived from an EMBL/GenBank/DDBJ whole genome shotgun (WGS) entry which is preliminary data.</text>
</comment>
<keyword evidence="5 6" id="KW-0472">Membrane</keyword>
<keyword evidence="8" id="KW-1185">Reference proteome</keyword>
<evidence type="ECO:0000256" key="3">
    <source>
        <dbReference type="ARBA" id="ARBA00022692"/>
    </source>
</evidence>
<dbReference type="EMBL" id="JAUQTB010000001">
    <property type="protein sequence ID" value="MDO7905471.1"/>
    <property type="molecule type" value="Genomic_DNA"/>
</dbReference>
<dbReference type="PANTHER" id="PTHR10010:SF46">
    <property type="entry name" value="SODIUM-DEPENDENT PHOSPHATE TRANSPORT PROTEIN 2B"/>
    <property type="match status" value="1"/>
</dbReference>
<keyword evidence="4 6" id="KW-1133">Transmembrane helix</keyword>
<feature type="transmembrane region" description="Helical" evidence="6">
    <location>
        <begin position="142"/>
        <end position="162"/>
    </location>
</feature>
<feature type="transmembrane region" description="Helical" evidence="6">
    <location>
        <begin position="190"/>
        <end position="214"/>
    </location>
</feature>
<dbReference type="InterPro" id="IPR003841">
    <property type="entry name" value="Na/Pi_transpt"/>
</dbReference>
<feature type="transmembrane region" description="Helical" evidence="6">
    <location>
        <begin position="267"/>
        <end position="287"/>
    </location>
</feature>
<evidence type="ECO:0000313" key="8">
    <source>
        <dbReference type="Proteomes" id="UP001240171"/>
    </source>
</evidence>
<evidence type="ECO:0000256" key="5">
    <source>
        <dbReference type="ARBA" id="ARBA00023136"/>
    </source>
</evidence>
<gene>
    <name evidence="7" type="ORF">Q5741_03475</name>
</gene>
<feature type="transmembrane region" description="Helical" evidence="6">
    <location>
        <begin position="6"/>
        <end position="23"/>
    </location>
</feature>
<evidence type="ECO:0000256" key="1">
    <source>
        <dbReference type="ARBA" id="ARBA00004651"/>
    </source>
</evidence>
<organism evidence="7 8">
    <name type="scientific">Paenibacillus lacisoli</name>
    <dbReference type="NCBI Taxonomy" id="3064525"/>
    <lineage>
        <taxon>Bacteria</taxon>
        <taxon>Bacillati</taxon>
        <taxon>Bacillota</taxon>
        <taxon>Bacilli</taxon>
        <taxon>Bacillales</taxon>
        <taxon>Paenibacillaceae</taxon>
        <taxon>Paenibacillus</taxon>
    </lineage>
</organism>
<accession>A0ABT9CCS0</accession>
<name>A0ABT9CCS0_9BACL</name>
<evidence type="ECO:0000256" key="6">
    <source>
        <dbReference type="SAM" id="Phobius"/>
    </source>
</evidence>
<proteinExistence type="predicted"/>
<evidence type="ECO:0000313" key="7">
    <source>
        <dbReference type="EMBL" id="MDO7905471.1"/>
    </source>
</evidence>
<comment type="subcellular location">
    <subcellularLocation>
        <location evidence="1">Cell membrane</location>
        <topology evidence="1">Multi-pass membrane protein</topology>
    </subcellularLocation>
</comment>
<feature type="transmembrane region" description="Helical" evidence="6">
    <location>
        <begin position="109"/>
        <end position="130"/>
    </location>
</feature>
<evidence type="ECO:0000256" key="4">
    <source>
        <dbReference type="ARBA" id="ARBA00022989"/>
    </source>
</evidence>